<dbReference type="InterPro" id="IPR000847">
    <property type="entry name" value="LysR_HTH_N"/>
</dbReference>
<dbReference type="InterPro" id="IPR036390">
    <property type="entry name" value="WH_DNA-bd_sf"/>
</dbReference>
<dbReference type="PANTHER" id="PTHR30346">
    <property type="entry name" value="TRANSCRIPTIONAL DUAL REGULATOR HCAR-RELATED"/>
    <property type="match status" value="1"/>
</dbReference>
<name>A0A3N0BDY5_9ACTN</name>
<dbReference type="RefSeq" id="WP_123191808.1">
    <property type="nucleotide sequence ID" value="NZ_QICD01000006.1"/>
</dbReference>
<protein>
    <recommendedName>
        <fullName evidence="5">HTH lysR-type domain-containing protein</fullName>
    </recommendedName>
</protein>
<evidence type="ECO:0000313" key="7">
    <source>
        <dbReference type="Proteomes" id="UP000278632"/>
    </source>
</evidence>
<evidence type="ECO:0000256" key="4">
    <source>
        <dbReference type="ARBA" id="ARBA00023163"/>
    </source>
</evidence>
<gene>
    <name evidence="6" type="ORF">DMP08_04645</name>
</gene>
<keyword evidence="2" id="KW-0805">Transcription regulation</keyword>
<dbReference type="InterPro" id="IPR036388">
    <property type="entry name" value="WH-like_DNA-bd_sf"/>
</dbReference>
<dbReference type="Gene3D" id="1.10.10.10">
    <property type="entry name" value="Winged helix-like DNA-binding domain superfamily/Winged helix DNA-binding domain"/>
    <property type="match status" value="1"/>
</dbReference>
<comment type="similarity">
    <text evidence="1">Belongs to the LysR transcriptional regulatory family.</text>
</comment>
<dbReference type="PANTHER" id="PTHR30346:SF28">
    <property type="entry name" value="HTH-TYPE TRANSCRIPTIONAL REGULATOR CYNR"/>
    <property type="match status" value="1"/>
</dbReference>
<dbReference type="OrthoDB" id="3176554at2"/>
<reference evidence="7" key="1">
    <citation type="submission" date="2018-05" db="EMBL/GenBank/DDBJ databases">
        <title>Genome Sequencing of selected type strains of the family Eggerthellaceae.</title>
        <authorList>
            <person name="Danylec N."/>
            <person name="Stoll D.A."/>
            <person name="Doetsch A."/>
            <person name="Huch M."/>
        </authorList>
    </citation>
    <scope>NUCLEOTIDE SEQUENCE [LARGE SCALE GENOMIC DNA]</scope>
    <source>
        <strain evidence="7">DSM 16106</strain>
    </source>
</reference>
<proteinExistence type="inferred from homology"/>
<evidence type="ECO:0000256" key="1">
    <source>
        <dbReference type="ARBA" id="ARBA00009437"/>
    </source>
</evidence>
<evidence type="ECO:0000256" key="3">
    <source>
        <dbReference type="ARBA" id="ARBA00023125"/>
    </source>
</evidence>
<dbReference type="PROSITE" id="PS50931">
    <property type="entry name" value="HTH_LYSR"/>
    <property type="match status" value="1"/>
</dbReference>
<feature type="domain" description="HTH lysR-type" evidence="5">
    <location>
        <begin position="1"/>
        <end position="58"/>
    </location>
</feature>
<sequence length="99" mass="11033">MNINHIKFFVKAYEEGSFSAAARAGRMSVQNVSKTMFDLEEEIGCLLFDRTTQGVVPTEAGRAFYVRAQLAVRAFDLCERFSIEGGGQGICHRRIISLP</sequence>
<dbReference type="AlphaFoldDB" id="A0A3N0BDY5"/>
<evidence type="ECO:0000259" key="5">
    <source>
        <dbReference type="PROSITE" id="PS50931"/>
    </source>
</evidence>
<accession>A0A3N0BDY5</accession>
<keyword evidence="3" id="KW-0238">DNA-binding</keyword>
<dbReference type="GO" id="GO:0032993">
    <property type="term" value="C:protein-DNA complex"/>
    <property type="evidence" value="ECO:0007669"/>
    <property type="project" value="TreeGrafter"/>
</dbReference>
<evidence type="ECO:0000256" key="2">
    <source>
        <dbReference type="ARBA" id="ARBA00023015"/>
    </source>
</evidence>
<evidence type="ECO:0000313" key="6">
    <source>
        <dbReference type="EMBL" id="RNL46003.1"/>
    </source>
</evidence>
<keyword evidence="4" id="KW-0804">Transcription</keyword>
<dbReference type="SUPFAM" id="SSF46785">
    <property type="entry name" value="Winged helix' DNA-binding domain"/>
    <property type="match status" value="1"/>
</dbReference>
<dbReference type="Pfam" id="PF00126">
    <property type="entry name" value="HTH_1"/>
    <property type="match status" value="1"/>
</dbReference>
<dbReference type="Proteomes" id="UP000278632">
    <property type="component" value="Unassembled WGS sequence"/>
</dbReference>
<keyword evidence="7" id="KW-1185">Reference proteome</keyword>
<comment type="caution">
    <text evidence="6">The sequence shown here is derived from an EMBL/GenBank/DDBJ whole genome shotgun (WGS) entry which is preliminary data.</text>
</comment>
<dbReference type="GO" id="GO:0003677">
    <property type="term" value="F:DNA binding"/>
    <property type="evidence" value="ECO:0007669"/>
    <property type="project" value="UniProtKB-KW"/>
</dbReference>
<organism evidence="6 7">
    <name type="scientific">Paraeggerthella hongkongensis</name>
    <dbReference type="NCBI Taxonomy" id="230658"/>
    <lineage>
        <taxon>Bacteria</taxon>
        <taxon>Bacillati</taxon>
        <taxon>Actinomycetota</taxon>
        <taxon>Coriobacteriia</taxon>
        <taxon>Eggerthellales</taxon>
        <taxon>Eggerthellaceae</taxon>
        <taxon>Paraeggerthella</taxon>
    </lineage>
</organism>
<dbReference type="EMBL" id="QICD01000006">
    <property type="protein sequence ID" value="RNL46003.1"/>
    <property type="molecule type" value="Genomic_DNA"/>
</dbReference>
<dbReference type="GO" id="GO:0003700">
    <property type="term" value="F:DNA-binding transcription factor activity"/>
    <property type="evidence" value="ECO:0007669"/>
    <property type="project" value="InterPro"/>
</dbReference>